<organism evidence="2 3">
    <name type="scientific">Streptomyces hintoniae</name>
    <dbReference type="NCBI Taxonomy" id="3075521"/>
    <lineage>
        <taxon>Bacteria</taxon>
        <taxon>Bacillati</taxon>
        <taxon>Actinomycetota</taxon>
        <taxon>Actinomycetes</taxon>
        <taxon>Kitasatosporales</taxon>
        <taxon>Streptomycetaceae</taxon>
        <taxon>Streptomyces</taxon>
    </lineage>
</organism>
<evidence type="ECO:0000313" key="3">
    <source>
        <dbReference type="Proteomes" id="UP001180489"/>
    </source>
</evidence>
<sequence>MDFVRKTIDVDGLTTGYLEAGQGDPVVLLHGGEFGVSAELGWERAIDALAEHYRVLAPDMLGFGESAKVIDFNDGRGMRIRHIARFCAELGVADAHFVGNSMGAINLLVDTTSDAPRLPVRSLTAICGGGE</sequence>
<protein>
    <submittedName>
        <fullName evidence="2">Alpha/beta fold hydrolase</fullName>
    </submittedName>
</protein>
<dbReference type="PANTHER" id="PTHR46438">
    <property type="entry name" value="ALPHA/BETA-HYDROLASES SUPERFAMILY PROTEIN"/>
    <property type="match status" value="1"/>
</dbReference>
<dbReference type="InterPro" id="IPR029058">
    <property type="entry name" value="AB_hydrolase_fold"/>
</dbReference>
<dbReference type="EMBL" id="JAVRFF010000387">
    <property type="protein sequence ID" value="MDT0478360.1"/>
    <property type="molecule type" value="Genomic_DNA"/>
</dbReference>
<dbReference type="Pfam" id="PF00561">
    <property type="entry name" value="Abhydrolase_1"/>
    <property type="match status" value="1"/>
</dbReference>
<dbReference type="SUPFAM" id="SSF53474">
    <property type="entry name" value="alpha/beta-Hydrolases"/>
    <property type="match status" value="1"/>
</dbReference>
<evidence type="ECO:0000259" key="1">
    <source>
        <dbReference type="Pfam" id="PF00561"/>
    </source>
</evidence>
<proteinExistence type="predicted"/>
<feature type="domain" description="AB hydrolase-1" evidence="1">
    <location>
        <begin position="25"/>
        <end position="105"/>
    </location>
</feature>
<gene>
    <name evidence="2" type="ORF">RM863_40270</name>
</gene>
<evidence type="ECO:0000313" key="2">
    <source>
        <dbReference type="EMBL" id="MDT0478360.1"/>
    </source>
</evidence>
<dbReference type="RefSeq" id="WP_311638249.1">
    <property type="nucleotide sequence ID" value="NZ_JAVRFF010000387.1"/>
</dbReference>
<dbReference type="Proteomes" id="UP001180489">
    <property type="component" value="Unassembled WGS sequence"/>
</dbReference>
<dbReference type="InterPro" id="IPR000073">
    <property type="entry name" value="AB_hydrolase_1"/>
</dbReference>
<keyword evidence="2" id="KW-0378">Hydrolase</keyword>
<accession>A0ABU2UZA6</accession>
<name>A0ABU2UZA6_9ACTN</name>
<dbReference type="PRINTS" id="PR00111">
    <property type="entry name" value="ABHYDROLASE"/>
</dbReference>
<comment type="caution">
    <text evidence="2">The sequence shown here is derived from an EMBL/GenBank/DDBJ whole genome shotgun (WGS) entry which is preliminary data.</text>
</comment>
<dbReference type="Gene3D" id="3.40.50.1820">
    <property type="entry name" value="alpha/beta hydrolase"/>
    <property type="match status" value="1"/>
</dbReference>
<feature type="non-terminal residue" evidence="2">
    <location>
        <position position="131"/>
    </location>
</feature>
<reference evidence="2" key="1">
    <citation type="submission" date="2024-05" db="EMBL/GenBank/DDBJ databases">
        <title>30 novel species of actinomycetes from the DSMZ collection.</title>
        <authorList>
            <person name="Nouioui I."/>
        </authorList>
    </citation>
    <scope>NUCLEOTIDE SEQUENCE</scope>
    <source>
        <strain evidence="2">DSM 41014</strain>
    </source>
</reference>
<dbReference type="GO" id="GO:0016787">
    <property type="term" value="F:hydrolase activity"/>
    <property type="evidence" value="ECO:0007669"/>
    <property type="project" value="UniProtKB-KW"/>
</dbReference>
<keyword evidence="3" id="KW-1185">Reference proteome</keyword>